<dbReference type="HOGENOM" id="CLU_3390519_0_0_0"/>
<reference evidence="1 2" key="1">
    <citation type="journal article" date="2011" name="J. Bacteriol.">
        <title>Genome sequence of the verrucomicrobium Opitutus terrae PB90-1, an abundant inhabitant of rice paddy soil ecosystems.</title>
        <authorList>
            <person name="van Passel M.W."/>
            <person name="Kant R."/>
            <person name="Palva A."/>
            <person name="Copeland A."/>
            <person name="Lucas S."/>
            <person name="Lapidus A."/>
            <person name="Glavina del Rio T."/>
            <person name="Pitluck S."/>
            <person name="Goltsman E."/>
            <person name="Clum A."/>
            <person name="Sun H."/>
            <person name="Schmutz J."/>
            <person name="Larimer F.W."/>
            <person name="Land M.L."/>
            <person name="Hauser L."/>
            <person name="Kyrpides N."/>
            <person name="Mikhailova N."/>
            <person name="Richardson P.P."/>
            <person name="Janssen P.H."/>
            <person name="de Vos W.M."/>
            <person name="Smidt H."/>
        </authorList>
    </citation>
    <scope>NUCLEOTIDE SEQUENCE [LARGE SCALE GENOMIC DNA]</scope>
    <source>
        <strain evidence="2">DSM 11246 / JCM 15787 / PB90-1</strain>
    </source>
</reference>
<dbReference type="Proteomes" id="UP000007013">
    <property type="component" value="Chromosome"/>
</dbReference>
<evidence type="ECO:0000313" key="1">
    <source>
        <dbReference type="EMBL" id="ACB73650.1"/>
    </source>
</evidence>
<protein>
    <submittedName>
        <fullName evidence="1">Uncharacterized protein</fullName>
    </submittedName>
</protein>
<proteinExistence type="predicted"/>
<organism evidence="1 2">
    <name type="scientific">Opitutus terrae (strain DSM 11246 / JCM 15787 / PB90-1)</name>
    <dbReference type="NCBI Taxonomy" id="452637"/>
    <lineage>
        <taxon>Bacteria</taxon>
        <taxon>Pseudomonadati</taxon>
        <taxon>Verrucomicrobiota</taxon>
        <taxon>Opitutia</taxon>
        <taxon>Opitutales</taxon>
        <taxon>Opitutaceae</taxon>
        <taxon>Opitutus</taxon>
    </lineage>
</organism>
<dbReference type="EMBL" id="CP001032">
    <property type="protein sequence ID" value="ACB73650.1"/>
    <property type="molecule type" value="Genomic_DNA"/>
</dbReference>
<evidence type="ECO:0000313" key="2">
    <source>
        <dbReference type="Proteomes" id="UP000007013"/>
    </source>
</evidence>
<dbReference type="KEGG" id="ote:Oter_0360"/>
<sequence>MDMVTKKSNCRHRQRGQLCVFARLTDDGNTGV</sequence>
<keyword evidence="2" id="KW-1185">Reference proteome</keyword>
<dbReference type="AlphaFoldDB" id="B1ZQY3"/>
<name>B1ZQY3_OPITP</name>
<accession>B1ZQY3</accession>
<gene>
    <name evidence="1" type="ordered locus">Oter_0360</name>
</gene>